<evidence type="ECO:0000256" key="1">
    <source>
        <dbReference type="SAM" id="MobiDB-lite"/>
    </source>
</evidence>
<protein>
    <submittedName>
        <fullName evidence="2">Uncharacterized protein</fullName>
    </submittedName>
</protein>
<organism evidence="2">
    <name type="scientific">marine sediment metagenome</name>
    <dbReference type="NCBI Taxonomy" id="412755"/>
    <lineage>
        <taxon>unclassified sequences</taxon>
        <taxon>metagenomes</taxon>
        <taxon>ecological metagenomes</taxon>
    </lineage>
</organism>
<accession>A0A0F9JFF4</accession>
<gene>
    <name evidence="2" type="ORF">LCGC14_1461970</name>
</gene>
<evidence type="ECO:0000313" key="2">
    <source>
        <dbReference type="EMBL" id="KKM68323.1"/>
    </source>
</evidence>
<feature type="region of interest" description="Disordered" evidence="1">
    <location>
        <begin position="1"/>
        <end position="29"/>
    </location>
</feature>
<dbReference type="EMBL" id="LAZR01010187">
    <property type="protein sequence ID" value="KKM68323.1"/>
    <property type="molecule type" value="Genomic_DNA"/>
</dbReference>
<proteinExistence type="predicted"/>
<reference evidence="2" key="1">
    <citation type="journal article" date="2015" name="Nature">
        <title>Complex archaea that bridge the gap between prokaryotes and eukaryotes.</title>
        <authorList>
            <person name="Spang A."/>
            <person name="Saw J.H."/>
            <person name="Jorgensen S.L."/>
            <person name="Zaremba-Niedzwiedzka K."/>
            <person name="Martijn J."/>
            <person name="Lind A.E."/>
            <person name="van Eijk R."/>
            <person name="Schleper C."/>
            <person name="Guy L."/>
            <person name="Ettema T.J."/>
        </authorList>
    </citation>
    <scope>NUCLEOTIDE SEQUENCE</scope>
</reference>
<comment type="caution">
    <text evidence="2">The sequence shown here is derived from an EMBL/GenBank/DDBJ whole genome shotgun (WGS) entry which is preliminary data.</text>
</comment>
<name>A0A0F9JFF4_9ZZZZ</name>
<feature type="non-terminal residue" evidence="2">
    <location>
        <position position="67"/>
    </location>
</feature>
<sequence length="67" mass="6708">MPNTNTFARADGAGTSSGQGASTGADFQFADSGGTRLRLRLKAGSVDKSRSFRVKAGGRVTTSAAAG</sequence>
<feature type="compositionally biased region" description="Low complexity" evidence="1">
    <location>
        <begin position="10"/>
        <end position="26"/>
    </location>
</feature>
<dbReference type="AlphaFoldDB" id="A0A0F9JFF4"/>